<dbReference type="GO" id="GO:0005737">
    <property type="term" value="C:cytoplasm"/>
    <property type="evidence" value="ECO:0007669"/>
    <property type="project" value="UniProtKB-SubCell"/>
</dbReference>
<feature type="domain" description="Snurportin-1 N-terminal" evidence="11">
    <location>
        <begin position="40"/>
        <end position="73"/>
    </location>
</feature>
<reference evidence="13 14" key="1">
    <citation type="submission" date="2020-08" db="EMBL/GenBank/DDBJ databases">
        <authorList>
            <person name="Hejnol A."/>
        </authorList>
    </citation>
    <scope>NUCLEOTIDE SEQUENCE [LARGE SCALE GENOMIC DNA]</scope>
</reference>
<keyword evidence="9" id="KW-0539">Nucleus</keyword>
<evidence type="ECO:0000259" key="12">
    <source>
        <dbReference type="Pfam" id="PF21974"/>
    </source>
</evidence>
<evidence type="ECO:0000256" key="10">
    <source>
        <dbReference type="SAM" id="MobiDB-lite"/>
    </source>
</evidence>
<dbReference type="PANTHER" id="PTHR13403">
    <property type="entry name" value="SNURPORTIN1 RNUT1 PROTEIN RNA, U TRANSPORTER 1"/>
    <property type="match status" value="1"/>
</dbReference>
<proteinExistence type="inferred from homology"/>
<dbReference type="GO" id="GO:0061015">
    <property type="term" value="P:snRNA import into nucleus"/>
    <property type="evidence" value="ECO:0007669"/>
    <property type="project" value="InterPro"/>
</dbReference>
<keyword evidence="8" id="KW-0694">RNA-binding</keyword>
<dbReference type="Gene3D" id="3.30.470.30">
    <property type="entry name" value="DNA ligase/mRNA capping enzyme"/>
    <property type="match status" value="1"/>
</dbReference>
<dbReference type="OrthoDB" id="10003593at2759"/>
<gene>
    <name evidence="13" type="ORF">DGYR_LOCUS11447</name>
</gene>
<dbReference type="Proteomes" id="UP000549394">
    <property type="component" value="Unassembled WGS sequence"/>
</dbReference>
<dbReference type="AlphaFoldDB" id="A0A7I8W6D7"/>
<evidence type="ECO:0000256" key="6">
    <source>
        <dbReference type="ARBA" id="ARBA00022448"/>
    </source>
</evidence>
<evidence type="ECO:0000256" key="4">
    <source>
        <dbReference type="ARBA" id="ARBA00007540"/>
    </source>
</evidence>
<accession>A0A7I8W6D7</accession>
<dbReference type="Pfam" id="PF21974">
    <property type="entry name" value="SPN1_m3Gcap_bd"/>
    <property type="match status" value="1"/>
</dbReference>
<comment type="function">
    <text evidence="1">Functions as an U snRNP-specific nuclear import adapter. Involved in the trimethylguanosine (m3G)-cap-dependent nuclear import of U snRNPs. Binds specifically to the terminal m3G-cap U snRNAs.</text>
</comment>
<dbReference type="InterPro" id="IPR017336">
    <property type="entry name" value="Snurportin-1"/>
</dbReference>
<evidence type="ECO:0000256" key="1">
    <source>
        <dbReference type="ARBA" id="ARBA00003975"/>
    </source>
</evidence>
<dbReference type="EMBL" id="CAJFCJ010000019">
    <property type="protein sequence ID" value="CAD5123814.1"/>
    <property type="molecule type" value="Genomic_DNA"/>
</dbReference>
<evidence type="ECO:0000313" key="13">
    <source>
        <dbReference type="EMBL" id="CAD5123814.1"/>
    </source>
</evidence>
<organism evidence="13 14">
    <name type="scientific">Dimorphilus gyrociliatus</name>
    <dbReference type="NCBI Taxonomy" id="2664684"/>
    <lineage>
        <taxon>Eukaryota</taxon>
        <taxon>Metazoa</taxon>
        <taxon>Spiralia</taxon>
        <taxon>Lophotrochozoa</taxon>
        <taxon>Annelida</taxon>
        <taxon>Polychaeta</taxon>
        <taxon>Polychaeta incertae sedis</taxon>
        <taxon>Dinophilidae</taxon>
        <taxon>Dimorphilus</taxon>
    </lineage>
</organism>
<feature type="region of interest" description="Disordered" evidence="10">
    <location>
        <begin position="322"/>
        <end position="347"/>
    </location>
</feature>
<evidence type="ECO:0000256" key="2">
    <source>
        <dbReference type="ARBA" id="ARBA00004123"/>
    </source>
</evidence>
<protein>
    <recommendedName>
        <fullName evidence="5">Snurportin-1</fullName>
    </recommendedName>
</protein>
<evidence type="ECO:0000256" key="8">
    <source>
        <dbReference type="ARBA" id="ARBA00022884"/>
    </source>
</evidence>
<dbReference type="PANTHER" id="PTHR13403:SF6">
    <property type="entry name" value="SNURPORTIN-1"/>
    <property type="match status" value="1"/>
</dbReference>
<evidence type="ECO:0000259" key="11">
    <source>
        <dbReference type="Pfam" id="PF11538"/>
    </source>
</evidence>
<comment type="subcellular location">
    <subcellularLocation>
        <location evidence="3">Cytoplasm</location>
    </subcellularLocation>
    <subcellularLocation>
        <location evidence="2">Nucleus</location>
    </subcellularLocation>
</comment>
<keyword evidence="6" id="KW-0813">Transport</keyword>
<evidence type="ECO:0000256" key="9">
    <source>
        <dbReference type="ARBA" id="ARBA00023242"/>
    </source>
</evidence>
<dbReference type="CDD" id="cd09232">
    <property type="entry name" value="Snurportin-1_C"/>
    <property type="match status" value="1"/>
</dbReference>
<keyword evidence="14" id="KW-1185">Reference proteome</keyword>
<dbReference type="SUPFAM" id="SSF56091">
    <property type="entry name" value="DNA ligase/mRNA capping enzyme, catalytic domain"/>
    <property type="match status" value="1"/>
</dbReference>
<dbReference type="GO" id="GO:0003723">
    <property type="term" value="F:RNA binding"/>
    <property type="evidence" value="ECO:0007669"/>
    <property type="project" value="UniProtKB-KW"/>
</dbReference>
<evidence type="ECO:0000313" key="14">
    <source>
        <dbReference type="Proteomes" id="UP000549394"/>
    </source>
</evidence>
<feature type="compositionally biased region" description="Basic and acidic residues" evidence="10">
    <location>
        <begin position="322"/>
        <end position="331"/>
    </location>
</feature>
<comment type="caution">
    <text evidence="13">The sequence shown here is derived from an EMBL/GenBank/DDBJ whole genome shotgun (WGS) entry which is preliminary data.</text>
</comment>
<sequence>MATTKKDLGIDSLLDDLNEKFEVNQIKNSIYAPHPTFQNLYKSKPSRSDQESRRKKALEIQRKKRADTLNNLRCLVEGSWDGMDTTEESEDDEYKPGRFYKNQLMLSEWLIDVPENFQDNFIMVACPTGKRVLVVAAKGKTKVFSKSGRKILGDFPSELPGGNVRQSSVHFGKTETVLDCIFNEALRTFFILDLMCWSSHPIYDSETEFRFYWLKTKYEEEGGNLNTMSKYNKFRFVNANRCDCSKESIEKLMVSTTREESHFFDGLLFYHKEALYTFGTTPLVGWLKPFMITEILKVTIPDYFQPVQLVTQSEFIRDYQNDRQERIEKNKEKQKRRKDKEHSIDQS</sequence>
<comment type="similarity">
    <text evidence="4">Belongs to the snurportin family.</text>
</comment>
<feature type="domain" description="Snurportin-1 m3G cap-binding" evidence="12">
    <location>
        <begin position="103"/>
        <end position="289"/>
    </location>
</feature>
<evidence type="ECO:0000256" key="7">
    <source>
        <dbReference type="ARBA" id="ARBA00022490"/>
    </source>
</evidence>
<dbReference type="Pfam" id="PF11538">
    <property type="entry name" value="Snurportin1"/>
    <property type="match status" value="1"/>
</dbReference>
<dbReference type="GO" id="GO:0005634">
    <property type="term" value="C:nucleus"/>
    <property type="evidence" value="ECO:0007669"/>
    <property type="project" value="UniProtKB-SubCell"/>
</dbReference>
<dbReference type="InterPro" id="IPR047857">
    <property type="entry name" value="Snurportin1_C"/>
</dbReference>
<evidence type="ECO:0000256" key="5">
    <source>
        <dbReference type="ARBA" id="ARBA00016034"/>
    </source>
</evidence>
<dbReference type="InterPro" id="IPR024721">
    <property type="entry name" value="Snurportin-1_N"/>
</dbReference>
<name>A0A7I8W6D7_9ANNE</name>
<evidence type="ECO:0000256" key="3">
    <source>
        <dbReference type="ARBA" id="ARBA00004496"/>
    </source>
</evidence>
<keyword evidence="7" id="KW-0963">Cytoplasm</keyword>